<dbReference type="InterPro" id="IPR036864">
    <property type="entry name" value="Zn2-C6_fun-type_DNA-bd_sf"/>
</dbReference>
<dbReference type="GO" id="GO:0000981">
    <property type="term" value="F:DNA-binding transcription factor activity, RNA polymerase II-specific"/>
    <property type="evidence" value="ECO:0007669"/>
    <property type="project" value="InterPro"/>
</dbReference>
<dbReference type="GeneID" id="62147078"/>
<dbReference type="PANTHER" id="PTHR31001">
    <property type="entry name" value="UNCHARACTERIZED TRANSCRIPTIONAL REGULATORY PROTEIN"/>
    <property type="match status" value="1"/>
</dbReference>
<dbReference type="Proteomes" id="UP000710849">
    <property type="component" value="Unassembled WGS sequence"/>
</dbReference>
<dbReference type="InterPro" id="IPR007219">
    <property type="entry name" value="XnlR_reg_dom"/>
</dbReference>
<keyword evidence="3" id="KW-0539">Nucleus</keyword>
<feature type="region of interest" description="Disordered" evidence="4">
    <location>
        <begin position="113"/>
        <end position="154"/>
    </location>
</feature>
<protein>
    <recommendedName>
        <fullName evidence="5">Zn(2)-C6 fungal-type domain-containing protein</fullName>
    </recommendedName>
</protein>
<feature type="region of interest" description="Disordered" evidence="4">
    <location>
        <begin position="1"/>
        <end position="25"/>
    </location>
</feature>
<dbReference type="GO" id="GO:0003677">
    <property type="term" value="F:DNA binding"/>
    <property type="evidence" value="ECO:0007669"/>
    <property type="project" value="InterPro"/>
</dbReference>
<evidence type="ECO:0000256" key="4">
    <source>
        <dbReference type="SAM" id="MobiDB-lite"/>
    </source>
</evidence>
<evidence type="ECO:0000256" key="2">
    <source>
        <dbReference type="ARBA" id="ARBA00022723"/>
    </source>
</evidence>
<feature type="compositionally biased region" description="Acidic residues" evidence="4">
    <location>
        <begin position="132"/>
        <end position="150"/>
    </location>
</feature>
<dbReference type="PANTHER" id="PTHR31001:SF49">
    <property type="entry name" value="ZN(II)2CYS6 TRANSCRIPTION FACTOR (EUROFUNG)"/>
    <property type="match status" value="1"/>
</dbReference>
<dbReference type="InterPro" id="IPR001138">
    <property type="entry name" value="Zn2Cys6_DnaBD"/>
</dbReference>
<keyword evidence="7" id="KW-1185">Reference proteome</keyword>
<dbReference type="GO" id="GO:0008270">
    <property type="term" value="F:zinc ion binding"/>
    <property type="evidence" value="ECO:0007669"/>
    <property type="project" value="InterPro"/>
</dbReference>
<dbReference type="SMART" id="SM00906">
    <property type="entry name" value="Fungal_trans"/>
    <property type="match status" value="2"/>
</dbReference>
<dbReference type="SMART" id="SM00066">
    <property type="entry name" value="GAL4"/>
    <property type="match status" value="1"/>
</dbReference>
<feature type="compositionally biased region" description="Polar residues" evidence="4">
    <location>
        <begin position="75"/>
        <end position="84"/>
    </location>
</feature>
<keyword evidence="2" id="KW-0479">Metal-binding</keyword>
<sequence>MTPTPPSTTSSSAGAHSPEEQYRVVRKRNRVPLSCGPCRHRKLKCNRSHPCENCTRRGDASSCSYAAPGTRKKNQSQGSTSPDDMQNRIDRLEGLVLSLMTNGASSAGPAAAAAAINRSQSDSAGSSFPPDLDQDDDDMIKEEGDGDSDVDGVANSLGIMKVDPDKGKTTYIGESHWHLVLKDIAEVKTYFNNHKKELENNYEKIKSQKPPASDGPAFLFGAHTPATDEELREAVPAKPEVDKLITRYFNTYDPAIHIIHSPTFHKELQTHWQDPTKTSIVWLGLLYSILCLAMQSYQKIGDEPPEWKGRAHIYFFFDRLFLFCSHRPLFTVLKSCLGRTLDIASEFRQRTVQCLVNSDYTKSSFYTIETLILYVHGEYASRWDAEVGLWVIIGMITRLSMRMGYHRDPSNFPGITVFHGEMRRRLWGFVRAMDTMFSFQLALPSMIRDSDCDTKLPRNIFEDEFGPDSKTLPPARPNTEPTPVSYMLAKISIANEFNCILEEIQSVNPKSITYDDVLARDNKLWELKRNLAPHLQLRPLEQCMHDPATLLMHRFNVDILWQKTMCVLHRKYLARARQNSRYDHSRRACVNAAMEILRHQHILHLESKPGGRLRSMRWAISTLTKHDYLLAGMIVCLDLHYETVCPSDKHFWTTEQLANMLKAVETSQSIWSETVEESMESFKASKTLNIILEKLKASRCPAANTSATPMSTADAFSQFDDENLRPEQSAAMTLGMLSSGLSPNSAAVLNSMGQSSGYTNMDLNMGESGGSGLTPYPLDNNLNPFATMNAGASPFSMFGNTGNAPGMMDLPANLDWEQWDHYIGSSNTIDPAFQFYPTNLEPSPPGGDQEQGQQNDPLNPFGGPFMGANTPGR</sequence>
<dbReference type="Pfam" id="PF04082">
    <property type="entry name" value="Fungal_trans"/>
    <property type="match status" value="1"/>
</dbReference>
<feature type="region of interest" description="Disordered" evidence="4">
    <location>
        <begin position="46"/>
        <end position="86"/>
    </location>
</feature>
<proteinExistence type="predicted"/>
<dbReference type="GO" id="GO:0005634">
    <property type="term" value="C:nucleus"/>
    <property type="evidence" value="ECO:0007669"/>
    <property type="project" value="UniProtKB-SubCell"/>
</dbReference>
<evidence type="ECO:0000256" key="3">
    <source>
        <dbReference type="ARBA" id="ARBA00023242"/>
    </source>
</evidence>
<dbReference type="Gene3D" id="4.10.240.10">
    <property type="entry name" value="Zn(2)-C6 fungal-type DNA-binding domain"/>
    <property type="match status" value="1"/>
</dbReference>
<dbReference type="Pfam" id="PF00172">
    <property type="entry name" value="Zn_clus"/>
    <property type="match status" value="1"/>
</dbReference>
<evidence type="ECO:0000313" key="7">
    <source>
        <dbReference type="Proteomes" id="UP000710849"/>
    </source>
</evidence>
<gene>
    <name evidence="6" type="ORF">EAE97_003489</name>
</gene>
<dbReference type="InterPro" id="IPR050613">
    <property type="entry name" value="Sec_Metabolite_Reg"/>
</dbReference>
<organism evidence="6 7">
    <name type="scientific">Botrytis byssoidea</name>
    <dbReference type="NCBI Taxonomy" id="139641"/>
    <lineage>
        <taxon>Eukaryota</taxon>
        <taxon>Fungi</taxon>
        <taxon>Dikarya</taxon>
        <taxon>Ascomycota</taxon>
        <taxon>Pezizomycotina</taxon>
        <taxon>Leotiomycetes</taxon>
        <taxon>Helotiales</taxon>
        <taxon>Sclerotiniaceae</taxon>
        <taxon>Botrytis</taxon>
    </lineage>
</organism>
<dbReference type="CDD" id="cd12148">
    <property type="entry name" value="fungal_TF_MHR"/>
    <property type="match status" value="1"/>
</dbReference>
<comment type="caution">
    <text evidence="6">The sequence shown here is derived from an EMBL/GenBank/DDBJ whole genome shotgun (WGS) entry which is preliminary data.</text>
</comment>
<name>A0A9P5M6R2_9HELO</name>
<accession>A0A9P5M6R2</accession>
<dbReference type="AlphaFoldDB" id="A0A9P5M6R2"/>
<comment type="subcellular location">
    <subcellularLocation>
        <location evidence="1">Nucleus</location>
    </subcellularLocation>
</comment>
<dbReference type="EMBL" id="RCSW01000006">
    <property type="protein sequence ID" value="KAF7948078.1"/>
    <property type="molecule type" value="Genomic_DNA"/>
</dbReference>
<dbReference type="PROSITE" id="PS50048">
    <property type="entry name" value="ZN2_CY6_FUNGAL_2"/>
    <property type="match status" value="1"/>
</dbReference>
<reference evidence="6 7" key="1">
    <citation type="journal article" date="2020" name="Genome Biol. Evol.">
        <title>Comparative genomics of Sclerotiniaceae.</title>
        <authorList>
            <person name="Valero Jimenez C.A."/>
            <person name="Steentjes M."/>
            <person name="Scholten O.E."/>
            <person name="Van Kan J.A.L."/>
        </authorList>
    </citation>
    <scope>NUCLEOTIDE SEQUENCE [LARGE SCALE GENOMIC DNA]</scope>
    <source>
        <strain evidence="6 7">MUCL 94</strain>
    </source>
</reference>
<evidence type="ECO:0000256" key="1">
    <source>
        <dbReference type="ARBA" id="ARBA00004123"/>
    </source>
</evidence>
<feature type="compositionally biased region" description="Polar residues" evidence="4">
    <location>
        <begin position="117"/>
        <end position="126"/>
    </location>
</feature>
<feature type="region of interest" description="Disordered" evidence="4">
    <location>
        <begin position="833"/>
        <end position="873"/>
    </location>
</feature>
<dbReference type="SUPFAM" id="SSF57701">
    <property type="entry name" value="Zn2/Cys6 DNA-binding domain"/>
    <property type="match status" value="1"/>
</dbReference>
<dbReference type="GO" id="GO:0006351">
    <property type="term" value="P:DNA-templated transcription"/>
    <property type="evidence" value="ECO:0007669"/>
    <property type="project" value="InterPro"/>
</dbReference>
<evidence type="ECO:0000313" key="6">
    <source>
        <dbReference type="EMBL" id="KAF7948078.1"/>
    </source>
</evidence>
<dbReference type="RefSeq" id="XP_038734610.1">
    <property type="nucleotide sequence ID" value="XM_038874001.1"/>
</dbReference>
<dbReference type="CDD" id="cd00067">
    <property type="entry name" value="GAL4"/>
    <property type="match status" value="1"/>
</dbReference>
<dbReference type="PROSITE" id="PS00463">
    <property type="entry name" value="ZN2_CY6_FUNGAL_1"/>
    <property type="match status" value="1"/>
</dbReference>
<evidence type="ECO:0000259" key="5">
    <source>
        <dbReference type="PROSITE" id="PS50048"/>
    </source>
</evidence>
<feature type="domain" description="Zn(2)-C6 fungal-type" evidence="5">
    <location>
        <begin position="34"/>
        <end position="65"/>
    </location>
</feature>